<dbReference type="AlphaFoldDB" id="A0AA86R7W6"/>
<evidence type="ECO:0000313" key="3">
    <source>
        <dbReference type="Proteomes" id="UP001642409"/>
    </source>
</evidence>
<reference evidence="2 3" key="2">
    <citation type="submission" date="2024-07" db="EMBL/GenBank/DDBJ databases">
        <authorList>
            <person name="Akdeniz Z."/>
        </authorList>
    </citation>
    <scope>NUCLEOTIDE SEQUENCE [LARGE SCALE GENOMIC DNA]</scope>
</reference>
<accession>A0AA86R7W6</accession>
<evidence type="ECO:0000313" key="2">
    <source>
        <dbReference type="EMBL" id="CAL6051679.1"/>
    </source>
</evidence>
<keyword evidence="3" id="KW-1185">Reference proteome</keyword>
<proteinExistence type="predicted"/>
<dbReference type="EMBL" id="CAXDID020000189">
    <property type="protein sequence ID" value="CAL6051679.1"/>
    <property type="molecule type" value="Genomic_DNA"/>
</dbReference>
<dbReference type="EMBL" id="CATOUU010001030">
    <property type="protein sequence ID" value="CAI9967802.1"/>
    <property type="molecule type" value="Genomic_DNA"/>
</dbReference>
<gene>
    <name evidence="2" type="ORF">HINF_LOCUS44485</name>
    <name evidence="1" type="ORF">HINF_LOCUS55447</name>
</gene>
<name>A0AA86R7W6_9EUKA</name>
<organism evidence="1">
    <name type="scientific">Hexamita inflata</name>
    <dbReference type="NCBI Taxonomy" id="28002"/>
    <lineage>
        <taxon>Eukaryota</taxon>
        <taxon>Metamonada</taxon>
        <taxon>Diplomonadida</taxon>
        <taxon>Hexamitidae</taxon>
        <taxon>Hexamitinae</taxon>
        <taxon>Hexamita</taxon>
    </lineage>
</organism>
<sequence length="235" mass="27912">MNSEDTLQIKVNNLLQLEIQKIMNQRKQNAQIIKSNEQNSFQSECKQTETTEKLTEDAKQFITLYIQEHKQLKLGDLTFRMNSKFKNMNARNDIKQFIAQQLNNKTDYNVNQPELSEKLNENKEDIKEDIQEKEDQSGDQYIKDLYIYTIKTIQNTKLSSLTFKANTKIYKTVLQNMSNADHSMKTPFEICVIINSMKNDQLESFWKYLQNYSSNLLENNKQYFYETYCRLVTID</sequence>
<reference evidence="1" key="1">
    <citation type="submission" date="2023-06" db="EMBL/GenBank/DDBJ databases">
        <authorList>
            <person name="Kurt Z."/>
        </authorList>
    </citation>
    <scope>NUCLEOTIDE SEQUENCE</scope>
</reference>
<comment type="caution">
    <text evidence="1">The sequence shown here is derived from an EMBL/GenBank/DDBJ whole genome shotgun (WGS) entry which is preliminary data.</text>
</comment>
<dbReference type="Proteomes" id="UP001642409">
    <property type="component" value="Unassembled WGS sequence"/>
</dbReference>
<evidence type="ECO:0000313" key="1">
    <source>
        <dbReference type="EMBL" id="CAI9967802.1"/>
    </source>
</evidence>
<protein>
    <submittedName>
        <fullName evidence="2">Hypothetical_protein</fullName>
    </submittedName>
</protein>